<proteinExistence type="predicted"/>
<gene>
    <name evidence="1" type="ORF">AVDCRST_MAG09-2104</name>
</gene>
<accession>A0A6J4TD10</accession>
<sequence length="149" mass="15727">MKILPMLPALALLLAGCGGPDKYAENAATPDLAMASETPGDWSQLRPMIGQTPDESGLLRERSPISVDLNALLGPDAERFRTAMAGASPLLSDGAALVTISPSRQAYLAIVPADHALHVGLRDETGWRNYRTPGADSSLPAQVRALLSR</sequence>
<organism evidence="1">
    <name type="scientific">uncultured Sphingomonas sp</name>
    <dbReference type="NCBI Taxonomy" id="158754"/>
    <lineage>
        <taxon>Bacteria</taxon>
        <taxon>Pseudomonadati</taxon>
        <taxon>Pseudomonadota</taxon>
        <taxon>Alphaproteobacteria</taxon>
        <taxon>Sphingomonadales</taxon>
        <taxon>Sphingomonadaceae</taxon>
        <taxon>Sphingomonas</taxon>
        <taxon>environmental samples</taxon>
    </lineage>
</organism>
<dbReference type="AlphaFoldDB" id="A0A6J4TD10"/>
<evidence type="ECO:0000313" key="1">
    <source>
        <dbReference type="EMBL" id="CAA9519528.1"/>
    </source>
</evidence>
<reference evidence="1" key="1">
    <citation type="submission" date="2020-02" db="EMBL/GenBank/DDBJ databases">
        <authorList>
            <person name="Meier V. D."/>
        </authorList>
    </citation>
    <scope>NUCLEOTIDE SEQUENCE</scope>
    <source>
        <strain evidence="1">AVDCRST_MAG09</strain>
    </source>
</reference>
<evidence type="ECO:0008006" key="2">
    <source>
        <dbReference type="Google" id="ProtNLM"/>
    </source>
</evidence>
<name>A0A6J4TD10_9SPHN</name>
<protein>
    <recommendedName>
        <fullName evidence="2">Lipoprotein</fullName>
    </recommendedName>
</protein>
<dbReference type="PROSITE" id="PS51257">
    <property type="entry name" value="PROKAR_LIPOPROTEIN"/>
    <property type="match status" value="1"/>
</dbReference>
<dbReference type="EMBL" id="CADCVZ010000054">
    <property type="protein sequence ID" value="CAA9519528.1"/>
    <property type="molecule type" value="Genomic_DNA"/>
</dbReference>
<dbReference type="RefSeq" id="WP_294174200.1">
    <property type="nucleotide sequence ID" value="NZ_CADCVZ010000054.1"/>
</dbReference>